<dbReference type="InterPro" id="IPR048846">
    <property type="entry name" value="PaaX-like_central"/>
</dbReference>
<dbReference type="Proteomes" id="UP000445000">
    <property type="component" value="Unassembled WGS sequence"/>
</dbReference>
<dbReference type="PANTHER" id="PTHR30319:SF1">
    <property type="entry name" value="TRANSCRIPTIONAL REPRESSOR PAAX"/>
    <property type="match status" value="1"/>
</dbReference>
<dbReference type="Gene3D" id="1.10.10.10">
    <property type="entry name" value="Winged helix-like DNA-binding domain superfamily/Winged helix DNA-binding domain"/>
    <property type="match status" value="1"/>
</dbReference>
<feature type="domain" description="Transcriptional repressor PaaX-like central Cas2-like" evidence="3">
    <location>
        <begin position="113"/>
        <end position="191"/>
    </location>
</feature>
<sequence length="324" mass="35420">MSAKSHSAFVTRTNALVARFRRQRPLRGGSLLVTILGDAIAPRGGTIALASLIKLAMPFGLTERLVRTSIGRLANEEWVSFERSGRASFYSLTTNGRARFAEATQRIYGAPPQDWDGLWTMAIVPPTLKSRRDDLREELLWLGFGQITPGVFAHPTYKESAINARIDELQSAGQLVVMKGSILSQAASANLVAMGWNLDDLARRYRRFIDMFSPVAAALNGANTIAIDGDVAFLLRTLLLHEYRKVHLRDPLLPAALLPEDWVGADAQKLCRDLYATVFPASEQYLSATVQTQAGALPAPAAEIFQRFGGLPPADANISSTRLS</sequence>
<dbReference type="Gene3D" id="3.30.70.2650">
    <property type="match status" value="1"/>
</dbReference>
<accession>A0A829YM65</accession>
<dbReference type="InterPro" id="IPR011965">
    <property type="entry name" value="PaaX_trns_reg"/>
</dbReference>
<dbReference type="EMBL" id="BLJN01000008">
    <property type="protein sequence ID" value="GFE84289.1"/>
    <property type="molecule type" value="Genomic_DNA"/>
</dbReference>
<name>A0A829YM65_9GAMM</name>
<evidence type="ECO:0000259" key="2">
    <source>
        <dbReference type="Pfam" id="PF08223"/>
    </source>
</evidence>
<dbReference type="GO" id="GO:0006351">
    <property type="term" value="P:DNA-templated transcription"/>
    <property type="evidence" value="ECO:0007669"/>
    <property type="project" value="InterPro"/>
</dbReference>
<gene>
    <name evidence="4" type="primary">paaX_2</name>
    <name evidence="4" type="ORF">GCM10011487_62890</name>
</gene>
<dbReference type="Pfam" id="PF08223">
    <property type="entry name" value="PaaX_C"/>
    <property type="match status" value="1"/>
</dbReference>
<dbReference type="Gene3D" id="1.20.58.1460">
    <property type="match status" value="1"/>
</dbReference>
<dbReference type="RefSeq" id="WP_161815882.1">
    <property type="nucleotide sequence ID" value="NZ_BLJN01000008.1"/>
</dbReference>
<evidence type="ECO:0000259" key="1">
    <source>
        <dbReference type="Pfam" id="PF07848"/>
    </source>
</evidence>
<dbReference type="PIRSF" id="PIRSF020623">
    <property type="entry name" value="PaaX"/>
    <property type="match status" value="1"/>
</dbReference>
<feature type="domain" description="Transcriptional repressor PaaX-like N-terminal" evidence="1">
    <location>
        <begin position="28"/>
        <end position="95"/>
    </location>
</feature>
<evidence type="ECO:0000259" key="3">
    <source>
        <dbReference type="Pfam" id="PF20803"/>
    </source>
</evidence>
<proteinExistence type="predicted"/>
<dbReference type="Pfam" id="PF20803">
    <property type="entry name" value="PaaX_M"/>
    <property type="match status" value="1"/>
</dbReference>
<organism evidence="4 5">
    <name type="scientific">Steroidobacter agaridevorans</name>
    <dbReference type="NCBI Taxonomy" id="2695856"/>
    <lineage>
        <taxon>Bacteria</taxon>
        <taxon>Pseudomonadati</taxon>
        <taxon>Pseudomonadota</taxon>
        <taxon>Gammaproteobacteria</taxon>
        <taxon>Steroidobacterales</taxon>
        <taxon>Steroidobacteraceae</taxon>
        <taxon>Steroidobacter</taxon>
    </lineage>
</organism>
<comment type="caution">
    <text evidence="4">The sequence shown here is derived from an EMBL/GenBank/DDBJ whole genome shotgun (WGS) entry which is preliminary data.</text>
</comment>
<feature type="domain" description="Transcriptional repressor PaaX-like C-terminal" evidence="2">
    <location>
        <begin position="196"/>
        <end position="287"/>
    </location>
</feature>
<protein>
    <submittedName>
        <fullName evidence="4">Phenylacetic acid degradation operon negative regulatory protein</fullName>
    </submittedName>
</protein>
<dbReference type="PANTHER" id="PTHR30319">
    <property type="entry name" value="PHENYLACETIC ACID REGULATOR-RELATED TRANSCRIPTIONAL REPRESSOR"/>
    <property type="match status" value="1"/>
</dbReference>
<dbReference type="AlphaFoldDB" id="A0A829YM65"/>
<dbReference type="Pfam" id="PF07848">
    <property type="entry name" value="PaaX"/>
    <property type="match status" value="1"/>
</dbReference>
<dbReference type="InterPro" id="IPR013225">
    <property type="entry name" value="PaaX_C"/>
</dbReference>
<dbReference type="InterPro" id="IPR012906">
    <property type="entry name" value="PaaX-like_N"/>
</dbReference>
<evidence type="ECO:0000313" key="4">
    <source>
        <dbReference type="EMBL" id="GFE84289.1"/>
    </source>
</evidence>
<dbReference type="InterPro" id="IPR036388">
    <property type="entry name" value="WH-like_DNA-bd_sf"/>
</dbReference>
<dbReference type="NCBIfam" id="TIGR02277">
    <property type="entry name" value="PaaX_trns_reg"/>
    <property type="match status" value="1"/>
</dbReference>
<evidence type="ECO:0000313" key="5">
    <source>
        <dbReference type="Proteomes" id="UP000445000"/>
    </source>
</evidence>
<keyword evidence="5" id="KW-1185">Reference proteome</keyword>
<reference evidence="5" key="1">
    <citation type="submission" date="2020-01" db="EMBL/GenBank/DDBJ databases">
        <title>'Steroidobacter agaridevorans' sp. nov., agar-degrading bacteria isolated from rhizosphere soils.</title>
        <authorList>
            <person name="Ikenaga M."/>
            <person name="Kataoka M."/>
            <person name="Murouchi A."/>
            <person name="Katsuragi S."/>
            <person name="Sakai M."/>
        </authorList>
    </citation>
    <scope>NUCLEOTIDE SEQUENCE [LARGE SCALE GENOMIC DNA]</scope>
    <source>
        <strain evidence="5">YU21-B</strain>
    </source>
</reference>